<keyword evidence="3" id="KW-1185">Reference proteome</keyword>
<feature type="region of interest" description="Disordered" evidence="1">
    <location>
        <begin position="62"/>
        <end position="89"/>
    </location>
</feature>
<gene>
    <name evidence="2" type="ORF">COLO4_20630</name>
</gene>
<proteinExistence type="predicted"/>
<evidence type="ECO:0000313" key="3">
    <source>
        <dbReference type="Proteomes" id="UP000187203"/>
    </source>
</evidence>
<organism evidence="2 3">
    <name type="scientific">Corchorus olitorius</name>
    <dbReference type="NCBI Taxonomy" id="93759"/>
    <lineage>
        <taxon>Eukaryota</taxon>
        <taxon>Viridiplantae</taxon>
        <taxon>Streptophyta</taxon>
        <taxon>Embryophyta</taxon>
        <taxon>Tracheophyta</taxon>
        <taxon>Spermatophyta</taxon>
        <taxon>Magnoliopsida</taxon>
        <taxon>eudicotyledons</taxon>
        <taxon>Gunneridae</taxon>
        <taxon>Pentapetalae</taxon>
        <taxon>rosids</taxon>
        <taxon>malvids</taxon>
        <taxon>Malvales</taxon>
        <taxon>Malvaceae</taxon>
        <taxon>Grewioideae</taxon>
        <taxon>Apeibeae</taxon>
        <taxon>Corchorus</taxon>
    </lineage>
</organism>
<accession>A0A1R3IYI2</accession>
<evidence type="ECO:0000313" key="2">
    <source>
        <dbReference type="EMBL" id="OMO87635.1"/>
    </source>
</evidence>
<dbReference type="Proteomes" id="UP000187203">
    <property type="component" value="Unassembled WGS sequence"/>
</dbReference>
<feature type="compositionally biased region" description="Low complexity" evidence="1">
    <location>
        <begin position="62"/>
        <end position="73"/>
    </location>
</feature>
<feature type="compositionally biased region" description="Polar residues" evidence="1">
    <location>
        <begin position="15"/>
        <end position="28"/>
    </location>
</feature>
<comment type="caution">
    <text evidence="2">The sequence shown here is derived from an EMBL/GenBank/DDBJ whole genome shotgun (WGS) entry which is preliminary data.</text>
</comment>
<reference evidence="3" key="1">
    <citation type="submission" date="2013-09" db="EMBL/GenBank/DDBJ databases">
        <title>Corchorus olitorius genome sequencing.</title>
        <authorList>
            <person name="Alam M."/>
            <person name="Haque M.S."/>
            <person name="Islam M.S."/>
            <person name="Emdad E.M."/>
            <person name="Islam M.M."/>
            <person name="Ahmed B."/>
            <person name="Halim A."/>
            <person name="Hossen Q.M.M."/>
            <person name="Hossain M.Z."/>
            <person name="Ahmed R."/>
            <person name="Khan M.M."/>
            <person name="Islam R."/>
            <person name="Rashid M.M."/>
            <person name="Khan S.A."/>
            <person name="Rahman M.S."/>
            <person name="Alam M."/>
            <person name="Yahiya A.S."/>
            <person name="Khan M.S."/>
            <person name="Azam M.S."/>
            <person name="Haque T."/>
            <person name="Lashkar M.Z.H."/>
            <person name="Akhand A.I."/>
            <person name="Morshed G."/>
            <person name="Roy S."/>
            <person name="Uddin K.S."/>
            <person name="Rabeya T."/>
            <person name="Hossain A.S."/>
            <person name="Chowdhury A."/>
            <person name="Snigdha A.R."/>
            <person name="Mortoza M.S."/>
            <person name="Matin S.A."/>
            <person name="Hoque S.M.E."/>
            <person name="Islam M.K."/>
            <person name="Roy D.K."/>
            <person name="Haider R."/>
            <person name="Moosa M.M."/>
            <person name="Elias S.M."/>
            <person name="Hasan A.M."/>
            <person name="Jahan S."/>
            <person name="Shafiuddin M."/>
            <person name="Mahmood N."/>
            <person name="Shommy N.S."/>
        </authorList>
    </citation>
    <scope>NUCLEOTIDE SEQUENCE [LARGE SCALE GENOMIC DNA]</scope>
    <source>
        <strain evidence="3">cv. O-4</strain>
    </source>
</reference>
<protein>
    <submittedName>
        <fullName evidence="2">Uncharacterized protein</fullName>
    </submittedName>
</protein>
<evidence type="ECO:0000256" key="1">
    <source>
        <dbReference type="SAM" id="MobiDB-lite"/>
    </source>
</evidence>
<feature type="region of interest" description="Disordered" evidence="1">
    <location>
        <begin position="1"/>
        <end position="28"/>
    </location>
</feature>
<dbReference type="EMBL" id="AWUE01017290">
    <property type="protein sequence ID" value="OMO87635.1"/>
    <property type="molecule type" value="Genomic_DNA"/>
</dbReference>
<sequence>MEVDSSHVGDVARPSPSTVGVASTSKAGTTLLQQDDLEDINRDILSQRRAKQITRRAELVATPAATSSATPSVAVPPPPSVGKAPEAAQTQTALTLAQVHPQGAQPGESSCQAIAAAVQPATFGFAPIGTPPR</sequence>
<name>A0A1R3IYI2_9ROSI</name>
<dbReference type="AlphaFoldDB" id="A0A1R3IYI2"/>